<reference evidence="1" key="1">
    <citation type="submission" date="2023-06" db="EMBL/GenBank/DDBJ databases">
        <authorList>
            <person name="Kurt Z."/>
        </authorList>
    </citation>
    <scope>NUCLEOTIDE SEQUENCE</scope>
</reference>
<organism evidence="1">
    <name type="scientific">Hexamita inflata</name>
    <dbReference type="NCBI Taxonomy" id="28002"/>
    <lineage>
        <taxon>Eukaryota</taxon>
        <taxon>Metamonada</taxon>
        <taxon>Diplomonadida</taxon>
        <taxon>Hexamitidae</taxon>
        <taxon>Hexamitinae</taxon>
        <taxon>Hexamita</taxon>
    </lineage>
</organism>
<name>A0AA86RWJ8_9EUKA</name>
<dbReference type="SUPFAM" id="SSF52540">
    <property type="entry name" value="P-loop containing nucleoside triphosphate hydrolases"/>
    <property type="match status" value="1"/>
</dbReference>
<proteinExistence type="predicted"/>
<evidence type="ECO:0000313" key="3">
    <source>
        <dbReference type="Proteomes" id="UP001642409"/>
    </source>
</evidence>
<protein>
    <submittedName>
        <fullName evidence="1">Uncharacterized protein</fullName>
    </submittedName>
</protein>
<evidence type="ECO:0000313" key="1">
    <source>
        <dbReference type="EMBL" id="CAI9973895.1"/>
    </source>
</evidence>
<evidence type="ECO:0000313" key="2">
    <source>
        <dbReference type="EMBL" id="CAL6100140.1"/>
    </source>
</evidence>
<dbReference type="AlphaFoldDB" id="A0AA86RWJ8"/>
<gene>
    <name evidence="1" type="ORF">HINF_LOCUS61540</name>
    <name evidence="2" type="ORF">HINF_LOCUS70414</name>
</gene>
<dbReference type="EMBL" id="CATOUU010001128">
    <property type="protein sequence ID" value="CAI9973895.1"/>
    <property type="molecule type" value="Genomic_DNA"/>
</dbReference>
<comment type="caution">
    <text evidence="1">The sequence shown here is derived from an EMBL/GenBank/DDBJ whole genome shotgun (WGS) entry which is preliminary data.</text>
</comment>
<sequence>MTNNIKSDGIETLKNCELPLSSFSFIGFFGSVGTGKTTQLQNIADTIVDWSKSTSYDLDKPTLCNGPVTHYIFMSPSTHSDNTLQHGDKQTLIEATDENIIRMMDSIRFMGDQFNNVLEFQDFIRCIAKDIYKQTYKNKQELRTHPFYEHILLSLKLIKQFKTDYQELRFKETNQQINKVLYDISDGDFDGYLIRRPKVILIIDDQTGSKLFRDVGNDFYRALSQRRHLSLFFTGVSIHSSGAMQIGFKSIMNSCLLFRGLPIEKVKGIYGTIQALDSIDFNVNDFVKIYQNITGYNETDMDKKEDYKFNFLYIQSQPVTSIWLKFDKRLK</sequence>
<accession>A0AA86RWJ8</accession>
<dbReference type="Proteomes" id="UP001642409">
    <property type="component" value="Unassembled WGS sequence"/>
</dbReference>
<dbReference type="EMBL" id="CAXDID020000527">
    <property type="protein sequence ID" value="CAL6100140.1"/>
    <property type="molecule type" value="Genomic_DNA"/>
</dbReference>
<dbReference type="InterPro" id="IPR027417">
    <property type="entry name" value="P-loop_NTPase"/>
</dbReference>
<reference evidence="2 3" key="2">
    <citation type="submission" date="2024-07" db="EMBL/GenBank/DDBJ databases">
        <authorList>
            <person name="Akdeniz Z."/>
        </authorList>
    </citation>
    <scope>NUCLEOTIDE SEQUENCE [LARGE SCALE GENOMIC DNA]</scope>
</reference>
<keyword evidence="3" id="KW-1185">Reference proteome</keyword>